<protein>
    <submittedName>
        <fullName evidence="9">ATP-binding domain-containing protein</fullName>
    </submittedName>
</protein>
<dbReference type="RefSeq" id="WP_168737734.1">
    <property type="nucleotide sequence ID" value="NZ_JABAHZ010000001.1"/>
</dbReference>
<proteinExistence type="inferred from homology"/>
<evidence type="ECO:0000256" key="1">
    <source>
        <dbReference type="ARBA" id="ARBA00007913"/>
    </source>
</evidence>
<dbReference type="EMBL" id="JABAHZ010000001">
    <property type="protein sequence ID" value="NLR78395.1"/>
    <property type="molecule type" value="Genomic_DNA"/>
</dbReference>
<evidence type="ECO:0000256" key="6">
    <source>
        <dbReference type="SAM" id="Coils"/>
    </source>
</evidence>
<feature type="coiled-coil region" evidence="6">
    <location>
        <begin position="572"/>
        <end position="623"/>
    </location>
</feature>
<keyword evidence="5 9" id="KW-0067">ATP-binding</keyword>
<dbReference type="Proteomes" id="UP000552864">
    <property type="component" value="Unassembled WGS sequence"/>
</dbReference>
<organism evidence="9 10">
    <name type="scientific">Chitinophaga eiseniae</name>
    <dbReference type="NCBI Taxonomy" id="634771"/>
    <lineage>
        <taxon>Bacteria</taxon>
        <taxon>Pseudomonadati</taxon>
        <taxon>Bacteroidota</taxon>
        <taxon>Chitinophagia</taxon>
        <taxon>Chitinophagales</taxon>
        <taxon>Chitinophagaceae</taxon>
        <taxon>Chitinophaga</taxon>
    </lineage>
</organism>
<dbReference type="InterPro" id="IPR041679">
    <property type="entry name" value="DNA2/NAM7-like_C"/>
</dbReference>
<dbReference type="InterPro" id="IPR027417">
    <property type="entry name" value="P-loop_NTPase"/>
</dbReference>
<dbReference type="Pfam" id="PF13087">
    <property type="entry name" value="AAA_12"/>
    <property type="match status" value="1"/>
</dbReference>
<evidence type="ECO:0000256" key="3">
    <source>
        <dbReference type="ARBA" id="ARBA00022801"/>
    </source>
</evidence>
<dbReference type="PANTHER" id="PTHR43788">
    <property type="entry name" value="DNA2/NAM7 HELICASE FAMILY MEMBER"/>
    <property type="match status" value="1"/>
</dbReference>
<comment type="similarity">
    <text evidence="1">Belongs to the DNA2/NAM7 helicase family.</text>
</comment>
<accession>A0A847SH88</accession>
<feature type="domain" description="DNA2/NAM7 helicase-like C-terminal" evidence="8">
    <location>
        <begin position="879"/>
        <end position="1001"/>
    </location>
</feature>
<dbReference type="InterPro" id="IPR050534">
    <property type="entry name" value="Coronavir_polyprotein_1ab"/>
</dbReference>
<dbReference type="GO" id="GO:0005524">
    <property type="term" value="F:ATP binding"/>
    <property type="evidence" value="ECO:0007669"/>
    <property type="project" value="UniProtKB-KW"/>
</dbReference>
<keyword evidence="2" id="KW-0547">Nucleotide-binding</keyword>
<evidence type="ECO:0000259" key="8">
    <source>
        <dbReference type="Pfam" id="PF13087"/>
    </source>
</evidence>
<dbReference type="Pfam" id="PF13086">
    <property type="entry name" value="AAA_11"/>
    <property type="match status" value="1"/>
</dbReference>
<name>A0A847SH88_9BACT</name>
<dbReference type="CDD" id="cd18808">
    <property type="entry name" value="SF1_C_Upf1"/>
    <property type="match status" value="1"/>
</dbReference>
<keyword evidence="10" id="KW-1185">Reference proteome</keyword>
<dbReference type="PANTHER" id="PTHR43788:SF8">
    <property type="entry name" value="DNA-BINDING PROTEIN SMUBP-2"/>
    <property type="match status" value="1"/>
</dbReference>
<dbReference type="GO" id="GO:0016787">
    <property type="term" value="F:hydrolase activity"/>
    <property type="evidence" value="ECO:0007669"/>
    <property type="project" value="UniProtKB-KW"/>
</dbReference>
<evidence type="ECO:0000256" key="2">
    <source>
        <dbReference type="ARBA" id="ARBA00022741"/>
    </source>
</evidence>
<reference evidence="9 10" key="1">
    <citation type="submission" date="2020-04" db="EMBL/GenBank/DDBJ databases">
        <authorList>
            <person name="Yin C."/>
        </authorList>
    </citation>
    <scope>NUCLEOTIDE SEQUENCE [LARGE SCALE GENOMIC DNA]</scope>
    <source>
        <strain evidence="9 10">Ak56</strain>
    </source>
</reference>
<dbReference type="AlphaFoldDB" id="A0A847SH88"/>
<dbReference type="InterPro" id="IPR047187">
    <property type="entry name" value="SF1_C_Upf1"/>
</dbReference>
<gene>
    <name evidence="9" type="ORF">HGH91_07150</name>
</gene>
<evidence type="ECO:0000256" key="5">
    <source>
        <dbReference type="ARBA" id="ARBA00022840"/>
    </source>
</evidence>
<keyword evidence="3" id="KW-0378">Hydrolase</keyword>
<evidence type="ECO:0000313" key="9">
    <source>
        <dbReference type="EMBL" id="NLR78395.1"/>
    </source>
</evidence>
<dbReference type="SUPFAM" id="SSF52540">
    <property type="entry name" value="P-loop containing nucleoside triphosphate hydrolases"/>
    <property type="match status" value="1"/>
</dbReference>
<comment type="caution">
    <text evidence="9">The sequence shown here is derived from an EMBL/GenBank/DDBJ whole genome shotgun (WGS) entry which is preliminary data.</text>
</comment>
<keyword evidence="4" id="KW-0347">Helicase</keyword>
<dbReference type="GO" id="GO:0043139">
    <property type="term" value="F:5'-3' DNA helicase activity"/>
    <property type="evidence" value="ECO:0007669"/>
    <property type="project" value="TreeGrafter"/>
</dbReference>
<evidence type="ECO:0000256" key="4">
    <source>
        <dbReference type="ARBA" id="ARBA00022806"/>
    </source>
</evidence>
<sequence>MKQQNILKFWRDIEIFNLPDVKKDFKFISDEDPLSWYNDRAAARQDYTWQHTLLFGYIPKKQVIDCIYERLKTNAPEADYEQPVTGYTCLAALTLDENGCPDQQSYLPAAYIFGLRCLKEKEGLANVKELLNTAMLEFELRYDLPPVSEEPDEDAGGKQKKRKGPQVNWAGIRKEITYLAGLCDWVQGPIKLRIFSQEMHKDAQPDTNFLNSFYLEDLDKLLENPGYFNNSLSQYLQTDIHTGHRQDLINEREYLVNWVHPKLMSPGRWPSPVQYGMYTAQLGAVNSILALQPKEGIQGVNGPPGTGKTTLLKDVVADIIVSRAQKMLSCDVADLFGAYKKITREDGYVWHTYTINPKIAGGTGIVVASNNNSAIENITKELPAATAIDRTVFSAADHFSTVAARLVDTEAWGILSAALGNSENRYKFKQHFWASTEAAAGFEDILWSVYNGGDQTPVYRERYAACRSELRELLTAFEDFQQKSGSFHELLQSYLQALADYNKNEDILEQLEEESKSLEDELAEIDLQYKAVIEDIGDIERLKKLSGLQKPSFFWWKKLLGTTQYKQWKAVNDQYLQEEAAAVNKKRALEKNSTTIKAALTGNKRKEDEIERRQQELKLVVEKYQQFKSQLSEEYGISNDNLVDENFYFAPIADVHLRTPYASEQINKLRSDIFLKSLELHKYAILANAKMFRNNLKVFFDLLTGRGTVKESIACNFWNTFFFCVPVVSTTLASVSRLFSSIGKDGLGWLLLDEAGQATPQSAVGIIWRAQRCAIVGDPLQIEPVLTIPPNLVYKLNHQYQVEDTWNPISSSVQILADRISQPGTYIRTNNEESIWTGFPLRAHRRCDDPMFRIANQIAYNGQMVKVCIERKEAPYIGPSCWFQVEGRSSGIRHVIEEEVLLLREKIEVLLKNGFDRKKRIYVISPFVAVANECKSRLRGIENVSVGTIHTFQGKEAEVVFLILGSDPNAEGARAWAAQKPNLLNVALTRAQRRVYVIGNKTLWGRQLYFETLARAL</sequence>
<feature type="coiled-coil region" evidence="6">
    <location>
        <begin position="494"/>
        <end position="535"/>
    </location>
</feature>
<evidence type="ECO:0000259" key="7">
    <source>
        <dbReference type="Pfam" id="PF13086"/>
    </source>
</evidence>
<dbReference type="InterPro" id="IPR041677">
    <property type="entry name" value="DNA2/NAM7_AAA_11"/>
</dbReference>
<dbReference type="Gene3D" id="3.40.50.300">
    <property type="entry name" value="P-loop containing nucleotide triphosphate hydrolases"/>
    <property type="match status" value="3"/>
</dbReference>
<keyword evidence="6" id="KW-0175">Coiled coil</keyword>
<feature type="domain" description="DNA2/NAM7 helicase helicase" evidence="7">
    <location>
        <begin position="289"/>
        <end position="786"/>
    </location>
</feature>
<evidence type="ECO:0000313" key="10">
    <source>
        <dbReference type="Proteomes" id="UP000552864"/>
    </source>
</evidence>